<evidence type="ECO:0000313" key="2">
    <source>
        <dbReference type="EMBL" id="KAK9182661.1"/>
    </source>
</evidence>
<dbReference type="PANTHER" id="PTHR33881">
    <property type="entry name" value="NEUROGENIC LOCUS NOTCH-LIKE PROTEIN"/>
    <property type="match status" value="1"/>
</dbReference>
<feature type="chain" id="PRO_5043023310" evidence="1">
    <location>
        <begin position="25"/>
        <end position="216"/>
    </location>
</feature>
<evidence type="ECO:0000313" key="3">
    <source>
        <dbReference type="Proteomes" id="UP001428341"/>
    </source>
</evidence>
<comment type="caution">
    <text evidence="2">The sequence shown here is derived from an EMBL/GenBank/DDBJ whole genome shotgun (WGS) entry which is preliminary data.</text>
</comment>
<evidence type="ECO:0000256" key="1">
    <source>
        <dbReference type="SAM" id="SignalP"/>
    </source>
</evidence>
<protein>
    <submittedName>
        <fullName evidence="2">Uncharacterized protein</fullName>
    </submittedName>
</protein>
<feature type="signal peptide" evidence="1">
    <location>
        <begin position="1"/>
        <end position="24"/>
    </location>
</feature>
<dbReference type="PANTHER" id="PTHR33881:SF7">
    <property type="entry name" value="NEUROGENIC LOCUS NOTCH-LIKE PROTEIN"/>
    <property type="match status" value="1"/>
</dbReference>
<gene>
    <name evidence="2" type="ORF">WN944_025807</name>
</gene>
<name>A0AAP0QCN2_9ROSI</name>
<keyword evidence="1" id="KW-0732">Signal</keyword>
<proteinExistence type="predicted"/>
<accession>A0AAP0QCN2</accession>
<dbReference type="EMBL" id="JBCGBO010000024">
    <property type="protein sequence ID" value="KAK9182661.1"/>
    <property type="molecule type" value="Genomic_DNA"/>
</dbReference>
<dbReference type="AlphaFoldDB" id="A0AAP0QCN2"/>
<keyword evidence="3" id="KW-1185">Reference proteome</keyword>
<reference evidence="2 3" key="1">
    <citation type="submission" date="2024-05" db="EMBL/GenBank/DDBJ databases">
        <title>Haplotype-resolved chromosome-level genome assembly of Huyou (Citrus changshanensis).</title>
        <authorList>
            <person name="Miao C."/>
            <person name="Chen W."/>
            <person name="Wu Y."/>
            <person name="Wang L."/>
            <person name="Zhao S."/>
            <person name="Grierson D."/>
            <person name="Xu C."/>
            <person name="Chen K."/>
        </authorList>
    </citation>
    <scope>NUCLEOTIDE SEQUENCE [LARGE SCALE GENOMIC DNA]</scope>
    <source>
        <strain evidence="2">01-14</strain>
        <tissue evidence="2">Leaf</tissue>
    </source>
</reference>
<sequence length="216" mass="23384">MSMASVSVIAFLAIFFVLQPLTAPSNFLSPLSPLLAPAFENVCDKVTCGKGKCKASQNSTFFYECECDLGWKQNTMAVDQNLKFLPCIAPDCTLNQDCAPSPSPAQEKAAKKNESIFDLCRWIDCGGGSCKNTSMFSYSCQCAADHYNLLNTSTFPCYKECSIGMDCKNMGISMPLPPPPPPPTSLADNSENQAASILLGNAHWLILLTWSLALVL</sequence>
<dbReference type="Proteomes" id="UP001428341">
    <property type="component" value="Unassembled WGS sequence"/>
</dbReference>
<organism evidence="2 3">
    <name type="scientific">Citrus x changshan-huyou</name>
    <dbReference type="NCBI Taxonomy" id="2935761"/>
    <lineage>
        <taxon>Eukaryota</taxon>
        <taxon>Viridiplantae</taxon>
        <taxon>Streptophyta</taxon>
        <taxon>Embryophyta</taxon>
        <taxon>Tracheophyta</taxon>
        <taxon>Spermatophyta</taxon>
        <taxon>Magnoliopsida</taxon>
        <taxon>eudicotyledons</taxon>
        <taxon>Gunneridae</taxon>
        <taxon>Pentapetalae</taxon>
        <taxon>rosids</taxon>
        <taxon>malvids</taxon>
        <taxon>Sapindales</taxon>
        <taxon>Rutaceae</taxon>
        <taxon>Aurantioideae</taxon>
        <taxon>Citrus</taxon>
    </lineage>
</organism>